<gene>
    <name evidence="2" type="ORF">SAMN04488090_4327</name>
</gene>
<dbReference type="RefSeq" id="WP_093207785.1">
    <property type="nucleotide sequence ID" value="NZ_FNGS01000009.1"/>
</dbReference>
<keyword evidence="1" id="KW-0812">Transmembrane</keyword>
<feature type="transmembrane region" description="Helical" evidence="1">
    <location>
        <begin position="353"/>
        <end position="373"/>
    </location>
</feature>
<keyword evidence="3" id="KW-1185">Reference proteome</keyword>
<evidence type="ECO:0000313" key="3">
    <source>
        <dbReference type="Proteomes" id="UP000198901"/>
    </source>
</evidence>
<feature type="transmembrane region" description="Helical" evidence="1">
    <location>
        <begin position="301"/>
        <end position="319"/>
    </location>
</feature>
<organism evidence="2 3">
    <name type="scientific">Siphonobacter aquaeclarae</name>
    <dbReference type="NCBI Taxonomy" id="563176"/>
    <lineage>
        <taxon>Bacteria</taxon>
        <taxon>Pseudomonadati</taxon>
        <taxon>Bacteroidota</taxon>
        <taxon>Cytophagia</taxon>
        <taxon>Cytophagales</taxon>
        <taxon>Cytophagaceae</taxon>
        <taxon>Siphonobacter</taxon>
    </lineage>
</organism>
<feature type="transmembrane region" description="Helical" evidence="1">
    <location>
        <begin position="331"/>
        <end position="348"/>
    </location>
</feature>
<name>A0A1G9WDE7_9BACT</name>
<sequence>MAKNNLPTWNPVGIIIILPVLTYLVYALAYSSPVFYSDDFHLLKPLVLFRESKTWLEKWEWLYQQHNEHRIVFPRLLTLFDYYLEGHINWITLTFIANLLWTGTLYFFWQGFRALSLPLWMFIPVPFLLFQPQAYDNVNWSISILQQSDILFWYSFFVFLFAKERYRWAALIAIVATFTHGNGIFTFAIGVFFLATRREWKTLAWWVGLMALIAAIYFIGFQKGQQASFGKSLSDPVRLISSFFAFFGSLTPVFSASTGWTVLAGFVFMGLIVSVIFPAITRSFSGKAYEISTFDRQLLGTFFYLGITGALVAISRSWGGIEAILAPRYQHYAPFAAGWAYLAVLKVVPYRRAIAQVAIPVSVLFCALCYLTYTPEVKARQDALLADETNYRYHQTFVQYLPAFNTNIRWLYPTALSTGICRQEVRMPQVPHTAPTDSGIVLTFRRDIYRLEGADNVSRSLLLQIQNHTIESPGIFLYLGKPGNQPGYWLWTHRKRSGFPRLFSSGALLSPGFDLPLLVQNIEPGQYRIGIQTEKGFVWTKYEVEIGKENVTWKKS</sequence>
<feature type="transmembrane region" description="Helical" evidence="1">
    <location>
        <begin position="140"/>
        <end position="161"/>
    </location>
</feature>
<feature type="transmembrane region" description="Helical" evidence="1">
    <location>
        <begin position="202"/>
        <end position="221"/>
    </location>
</feature>
<feature type="transmembrane region" description="Helical" evidence="1">
    <location>
        <begin position="88"/>
        <end position="108"/>
    </location>
</feature>
<feature type="transmembrane region" description="Helical" evidence="1">
    <location>
        <begin position="12"/>
        <end position="36"/>
    </location>
</feature>
<evidence type="ECO:0000256" key="1">
    <source>
        <dbReference type="SAM" id="Phobius"/>
    </source>
</evidence>
<dbReference type="STRING" id="563176.SAMN04488090_4327"/>
<keyword evidence="1" id="KW-1133">Transmembrane helix</keyword>
<feature type="transmembrane region" description="Helical" evidence="1">
    <location>
        <begin position="115"/>
        <end position="134"/>
    </location>
</feature>
<reference evidence="2 3" key="1">
    <citation type="submission" date="2016-10" db="EMBL/GenBank/DDBJ databases">
        <authorList>
            <person name="de Groot N.N."/>
        </authorList>
    </citation>
    <scope>NUCLEOTIDE SEQUENCE [LARGE SCALE GENOMIC DNA]</scope>
    <source>
        <strain evidence="2 3">DSM 21668</strain>
    </source>
</reference>
<feature type="transmembrane region" description="Helical" evidence="1">
    <location>
        <begin position="168"/>
        <end position="196"/>
    </location>
</feature>
<keyword evidence="1" id="KW-0472">Membrane</keyword>
<dbReference type="EMBL" id="FNGS01000009">
    <property type="protein sequence ID" value="SDM82035.1"/>
    <property type="molecule type" value="Genomic_DNA"/>
</dbReference>
<proteinExistence type="predicted"/>
<dbReference type="OrthoDB" id="910687at2"/>
<feature type="transmembrane region" description="Helical" evidence="1">
    <location>
        <begin position="233"/>
        <end position="254"/>
    </location>
</feature>
<evidence type="ECO:0000313" key="2">
    <source>
        <dbReference type="EMBL" id="SDM82035.1"/>
    </source>
</evidence>
<protein>
    <submittedName>
        <fullName evidence="2">Uncharacterized protein</fullName>
    </submittedName>
</protein>
<dbReference type="Proteomes" id="UP000198901">
    <property type="component" value="Unassembled WGS sequence"/>
</dbReference>
<feature type="transmembrane region" description="Helical" evidence="1">
    <location>
        <begin position="260"/>
        <end position="280"/>
    </location>
</feature>
<dbReference type="AlphaFoldDB" id="A0A1G9WDE7"/>
<accession>A0A1G9WDE7</accession>